<feature type="compositionally biased region" description="Basic residues" evidence="1">
    <location>
        <begin position="17"/>
        <end position="27"/>
    </location>
</feature>
<proteinExistence type="predicted"/>
<protein>
    <submittedName>
        <fullName evidence="2">Uncharacterized protein</fullName>
    </submittedName>
</protein>
<feature type="region of interest" description="Disordered" evidence="1">
    <location>
        <begin position="1"/>
        <end position="31"/>
    </location>
</feature>
<reference evidence="2 3" key="1">
    <citation type="submission" date="2019-01" db="EMBL/GenBank/DDBJ databases">
        <authorList>
            <person name="Brito A."/>
        </authorList>
    </citation>
    <scope>NUCLEOTIDE SEQUENCE [LARGE SCALE GENOMIC DNA]</scope>
    <source>
        <strain evidence="2">1</strain>
    </source>
</reference>
<dbReference type="OrthoDB" id="430608at2"/>
<dbReference type="EMBL" id="CAACVJ010000162">
    <property type="protein sequence ID" value="VEP14143.1"/>
    <property type="molecule type" value="Genomic_DNA"/>
</dbReference>
<dbReference type="Proteomes" id="UP000320055">
    <property type="component" value="Unassembled WGS sequence"/>
</dbReference>
<dbReference type="RefSeq" id="WP_144872487.1">
    <property type="nucleotide sequence ID" value="NZ_LR213987.1"/>
</dbReference>
<evidence type="ECO:0000256" key="1">
    <source>
        <dbReference type="SAM" id="MobiDB-lite"/>
    </source>
</evidence>
<evidence type="ECO:0000313" key="2">
    <source>
        <dbReference type="EMBL" id="VEP14143.1"/>
    </source>
</evidence>
<sequence>MTHPNSLANLKHDGRPLKRGSTKKPRRLSVTNEGWEGCQQLSLELGLSVSEILESLGRGELILSKPLTRSNS</sequence>
<name>A0A563VRV5_9CYAN</name>
<accession>A0A563VRV5</accession>
<keyword evidence="3" id="KW-1185">Reference proteome</keyword>
<evidence type="ECO:0000313" key="3">
    <source>
        <dbReference type="Proteomes" id="UP000320055"/>
    </source>
</evidence>
<organism evidence="2 3">
    <name type="scientific">Hyella patelloides LEGE 07179</name>
    <dbReference type="NCBI Taxonomy" id="945734"/>
    <lineage>
        <taxon>Bacteria</taxon>
        <taxon>Bacillati</taxon>
        <taxon>Cyanobacteriota</taxon>
        <taxon>Cyanophyceae</taxon>
        <taxon>Pleurocapsales</taxon>
        <taxon>Hyellaceae</taxon>
        <taxon>Hyella</taxon>
    </lineage>
</organism>
<gene>
    <name evidence="2" type="ORF">H1P_2440003</name>
</gene>
<dbReference type="AlphaFoldDB" id="A0A563VRV5"/>